<feature type="domain" description="Big-1" evidence="9">
    <location>
        <begin position="1535"/>
        <end position="1628"/>
    </location>
</feature>
<feature type="region of interest" description="Disordered" evidence="5">
    <location>
        <begin position="1814"/>
        <end position="1839"/>
    </location>
</feature>
<keyword evidence="11" id="KW-1185">Reference proteome</keyword>
<dbReference type="PROSITE" id="PS50853">
    <property type="entry name" value="FN3"/>
    <property type="match status" value="1"/>
</dbReference>
<keyword evidence="6" id="KW-0472">Membrane</keyword>
<dbReference type="InterPro" id="IPR036116">
    <property type="entry name" value="FN3_sf"/>
</dbReference>
<dbReference type="InterPro" id="IPR013783">
    <property type="entry name" value="Ig-like_fold"/>
</dbReference>
<dbReference type="InterPro" id="IPR003961">
    <property type="entry name" value="FN3_dom"/>
</dbReference>
<feature type="domain" description="Big-1" evidence="9">
    <location>
        <begin position="1220"/>
        <end position="1313"/>
    </location>
</feature>
<dbReference type="SUPFAM" id="SSF49265">
    <property type="entry name" value="Fibronectin type III"/>
    <property type="match status" value="1"/>
</dbReference>
<evidence type="ECO:0000256" key="3">
    <source>
        <dbReference type="ARBA" id="ARBA00023295"/>
    </source>
</evidence>
<dbReference type="SMART" id="SM00060">
    <property type="entry name" value="FN3"/>
    <property type="match status" value="2"/>
</dbReference>
<dbReference type="Pfam" id="PF13540">
    <property type="entry name" value="RCC1_2"/>
    <property type="match status" value="5"/>
</dbReference>
<dbReference type="InterPro" id="IPR013378">
    <property type="entry name" value="InlB-like_B-rpt"/>
</dbReference>
<dbReference type="PANTHER" id="PTHR45982:SF1">
    <property type="entry name" value="REGULATOR OF CHROMOSOME CONDENSATION"/>
    <property type="match status" value="1"/>
</dbReference>
<dbReference type="InterPro" id="IPR042229">
    <property type="entry name" value="Listeria/Bacterioides_rpt_sf"/>
</dbReference>
<dbReference type="GO" id="GO:0000272">
    <property type="term" value="P:polysaccharide catabolic process"/>
    <property type="evidence" value="ECO:0007669"/>
    <property type="project" value="UniProtKB-KW"/>
</dbReference>
<evidence type="ECO:0000256" key="5">
    <source>
        <dbReference type="SAM" id="MobiDB-lite"/>
    </source>
</evidence>
<dbReference type="Proteomes" id="UP000199220">
    <property type="component" value="Unassembled WGS sequence"/>
</dbReference>
<feature type="signal peptide" evidence="7">
    <location>
        <begin position="1"/>
        <end position="39"/>
    </location>
</feature>
<protein>
    <submittedName>
        <fullName evidence="10">Alpha-tubulin suppressor</fullName>
    </submittedName>
</protein>
<keyword evidence="7" id="KW-0732">Signal</keyword>
<name>A0A1H5M9H3_9MICO</name>
<evidence type="ECO:0000313" key="11">
    <source>
        <dbReference type="Proteomes" id="UP000199220"/>
    </source>
</evidence>
<evidence type="ECO:0000256" key="1">
    <source>
        <dbReference type="ARBA" id="ARBA00004196"/>
    </source>
</evidence>
<comment type="similarity">
    <text evidence="2">Belongs to the intimin/invasin family.</text>
</comment>
<organism evidence="10 11">
    <name type="scientific">Ruania alba</name>
    <dbReference type="NCBI Taxonomy" id="648782"/>
    <lineage>
        <taxon>Bacteria</taxon>
        <taxon>Bacillati</taxon>
        <taxon>Actinomycetota</taxon>
        <taxon>Actinomycetes</taxon>
        <taxon>Micrococcales</taxon>
        <taxon>Ruaniaceae</taxon>
        <taxon>Ruania</taxon>
    </lineage>
</organism>
<keyword evidence="3" id="KW-0326">Glycosidase</keyword>
<dbReference type="Pfam" id="PF09479">
    <property type="entry name" value="Flg_new"/>
    <property type="match status" value="1"/>
</dbReference>
<dbReference type="InterPro" id="IPR000408">
    <property type="entry name" value="Reg_chr_condens"/>
</dbReference>
<evidence type="ECO:0000259" key="9">
    <source>
        <dbReference type="PROSITE" id="PS51127"/>
    </source>
</evidence>
<accession>A0A1H5M9H3</accession>
<feature type="domain" description="Fibronectin type-III" evidence="8">
    <location>
        <begin position="1630"/>
        <end position="1728"/>
    </location>
</feature>
<evidence type="ECO:0000256" key="6">
    <source>
        <dbReference type="SAM" id="Phobius"/>
    </source>
</evidence>
<keyword evidence="4" id="KW-0624">Polysaccharide degradation</keyword>
<dbReference type="CDD" id="cd00063">
    <property type="entry name" value="FN3"/>
    <property type="match status" value="1"/>
</dbReference>
<dbReference type="PROSITE" id="PS50012">
    <property type="entry name" value="RCC1_3"/>
    <property type="match status" value="5"/>
</dbReference>
<dbReference type="Gene3D" id="2.130.10.30">
    <property type="entry name" value="Regulator of chromosome condensation 1/beta-lactamase-inhibitor protein II"/>
    <property type="match status" value="2"/>
</dbReference>
<dbReference type="PROSITE" id="PS00626">
    <property type="entry name" value="RCC1_2"/>
    <property type="match status" value="2"/>
</dbReference>
<feature type="transmembrane region" description="Helical" evidence="6">
    <location>
        <begin position="1844"/>
        <end position="1864"/>
    </location>
</feature>
<dbReference type="SUPFAM" id="SSF50985">
    <property type="entry name" value="RCC1/BLIP-II"/>
    <property type="match status" value="1"/>
</dbReference>
<feature type="domain" description="Big-1" evidence="9">
    <location>
        <begin position="1019"/>
        <end position="1111"/>
    </location>
</feature>
<dbReference type="OrthoDB" id="904022at2"/>
<evidence type="ECO:0000259" key="8">
    <source>
        <dbReference type="PROSITE" id="PS50853"/>
    </source>
</evidence>
<dbReference type="SMART" id="SM00634">
    <property type="entry name" value="BID_1"/>
    <property type="match status" value="7"/>
</dbReference>
<dbReference type="RefSeq" id="WP_089774063.1">
    <property type="nucleotide sequence ID" value="NZ_FNTX01000002.1"/>
</dbReference>
<keyword evidence="3" id="KW-0378">Hydrolase</keyword>
<comment type="subcellular location">
    <subcellularLocation>
        <location evidence="1">Cell envelope</location>
    </subcellularLocation>
</comment>
<dbReference type="Pfam" id="PF05345">
    <property type="entry name" value="He_PIG"/>
    <property type="match status" value="2"/>
</dbReference>
<feature type="domain" description="Big-1" evidence="9">
    <location>
        <begin position="918"/>
        <end position="1011"/>
    </location>
</feature>
<evidence type="ECO:0000256" key="4">
    <source>
        <dbReference type="ARBA" id="ARBA00023326"/>
    </source>
</evidence>
<dbReference type="EMBL" id="FNTX01000002">
    <property type="protein sequence ID" value="SEE85996.1"/>
    <property type="molecule type" value="Genomic_DNA"/>
</dbReference>
<dbReference type="Pfam" id="PF16640">
    <property type="entry name" value="Big_3_5"/>
    <property type="match status" value="2"/>
</dbReference>
<proteinExistence type="inferred from homology"/>
<dbReference type="InterPro" id="IPR009091">
    <property type="entry name" value="RCC1/BLIP-II"/>
</dbReference>
<feature type="chain" id="PRO_5038355602" evidence="7">
    <location>
        <begin position="40"/>
        <end position="1872"/>
    </location>
</feature>
<evidence type="ECO:0000256" key="2">
    <source>
        <dbReference type="ARBA" id="ARBA00010116"/>
    </source>
</evidence>
<keyword evidence="6" id="KW-1133">Transmembrane helix</keyword>
<evidence type="ECO:0000313" key="10">
    <source>
        <dbReference type="EMBL" id="SEE85996.1"/>
    </source>
</evidence>
<dbReference type="InterPro" id="IPR003344">
    <property type="entry name" value="Big_1_dom"/>
</dbReference>
<dbReference type="GO" id="GO:0016798">
    <property type="term" value="F:hydrolase activity, acting on glycosyl bonds"/>
    <property type="evidence" value="ECO:0007669"/>
    <property type="project" value="UniProtKB-KW"/>
</dbReference>
<dbReference type="InterPro" id="IPR008964">
    <property type="entry name" value="Invasin/intimin_cell_adhesion"/>
</dbReference>
<dbReference type="GO" id="GO:0005085">
    <property type="term" value="F:guanyl-nucleotide exchange factor activity"/>
    <property type="evidence" value="ECO:0007669"/>
    <property type="project" value="TreeGrafter"/>
</dbReference>
<dbReference type="PANTHER" id="PTHR45982">
    <property type="entry name" value="REGULATOR OF CHROMOSOME CONDENSATION"/>
    <property type="match status" value="1"/>
</dbReference>
<dbReference type="Pfam" id="PF00041">
    <property type="entry name" value="fn3"/>
    <property type="match status" value="1"/>
</dbReference>
<dbReference type="PROSITE" id="PS51127">
    <property type="entry name" value="BIG1"/>
    <property type="match status" value="6"/>
</dbReference>
<feature type="compositionally biased region" description="Low complexity" evidence="5">
    <location>
        <begin position="1827"/>
        <end position="1839"/>
    </location>
</feature>
<dbReference type="SUPFAM" id="SSF49373">
    <property type="entry name" value="Invasin/intimin cell-adhesion fragments"/>
    <property type="match status" value="7"/>
</dbReference>
<dbReference type="STRING" id="648782.SAMN04488554_3235"/>
<dbReference type="Pfam" id="PF02369">
    <property type="entry name" value="Big_1"/>
    <property type="match status" value="7"/>
</dbReference>
<keyword evidence="6" id="KW-0812">Transmembrane</keyword>
<sequence>MKNVSATSAGRPRFYRALSAVCSALLVSAGLIASGSAAAAADATVTSGVELTDAFDCDGEQSCTVTVGADVTSSVGPEVADGRTVTLDLAGHAVAITGQRDHAGIGVPSGATLVIEDSVGGAALTTNGGDFGAGIGGNFNESAGSITINGGEVESVGGGLAAGIGGGRNGAGGDVTIGSGAAVTASGASATSTALGPGSGAEGLGSLSNAGTLTIPGESYVVIPDGVSVTNSGTITGEGTISNQGAIANTGTVDLSTLTVTGHNYSITFDANGGTDAPEGFPVFATTMEAGAKSLPSEQPTWPAHGFTGWYLSSAGDGQPVTERTELTSQSRTITFYAGWEQLPESQVTVISGTNPATDSDTVTFTATVDPVPTGGTVAFVDRDTVIEDCAAVPVDASGTATCAPSGLDAGEYVITGQFSGTESVSASTSDQLLQVVYSTRTGDVVAWGANVHDGGYDVPAPDHAGQIDVPTGLDDVIAVAAGSDHSLALTAAGTIVGWGGNRAGETDVPTSASDVVAIAAGSQYSTALRSDGTVVAWGRNDLGQTDVPAGLSDVVAIAAGDFHAAALKTDGSVVVWGYNNAGQQAVPDDLFATQISAGTFHSYAMTPQGAVVGWGDFARGQLSPPDGLAEATQVEAGGVWSLALTGGSLVAWGEGNSGQTNAPDLNDAVEISAGWYHGVARLDGGTVVAWGDDSAQQLSVPDGLERVYALSAGGAHTLALEWTPPVVNIVTTTSLTSSANPSTAGEEVTFTADVVSNPRGGSVTFTDGSTTLCGDVPIDADTGEATCAHTFTTDGSHSITAEFPGFEQYLASTSDPLTQQVGPEVTAPSITTESLPSGTVGTPYETTLAATGGTPPYTWDVDGDLPPGLHLSGTMISGEPTSTGSWAFTVTVTDANSQQDSQELTVTIDDASFSPERSTVTASPSSVRADGAATSTITVALLDADSSPVAGQEVTLTASGGSSAVSAPSGASDADGQVTFTVTDTVAEQVTYTATAGGVEIAQTAQVTFTAGPVSASASTVTASPTSAVADGEDASTITVTALDANGNPLADQLVSLTGTGSTEIREDTQFTDDDGIAAFVVTDTVAEQVTYTATVEGLTLVQSATVTFTAGAVSAVRSTVMATPESVVADGETSSTVTVTVTDANGNPLAGANVSLAAGGGSSTISAASGPAGGDGVVTFTVTNTVAEQVAYTASVGEVEIAQTATVTFTAGDVSASVSTMTASPTSVVADGESTSTITVTVLDANQNPVVGHSVSLAAGSGSSEVSEPGGLSDADGVVTFTVTNTVAEQVTYTATAGQTELAQTAAVNFTPGPVSAELSTVTAEPSSVVADGVAQAAIIVTLRDAFDNPIVNQHVALAADSTTVVFAPGSVTSEGVTTVLVSNTVAEQVTFTASAGGVEVAQTARVLFTPGAVSVSDSTLTAEPSTVVADGESASTITAVLLDSQGNPVPEQTVTLVADGGNSVISPAEATSATDGTVAFTVTDTTAEQVTYSAQVRTAVANARVLLLADADLTLQATATVTFIAGEVSASDSTLTAQPTTALADGTSTSTITATLLDAQGNAVAGEEVSLTADGGSSEITETTGTSAEDGTVTFEVTNEVAEQVTYRASVGELELEPRVTVTFVSEPSAPLNPGVSAGDAQVELTWDTPASDGESPLLGYQVYRSTEAGERGTLLTTDGPLEAAAYIDTAVENRTTYYYAITAVNAIGEGPAAEPVEATPFAPLLVTTEQLPGGQEGVAYSAELAATGGLVADYTWTLVAGALPPGLELSGDGMITGTPTSAGEYAFTIGVNNPAQADLVIVVEPADVLAPVPDEPPAEPEAPEGAADLPSTGSSPGPPIGLAALGIMAGLALLGLRAVLGRRRGSAG</sequence>
<feature type="domain" description="Big-1" evidence="9">
    <location>
        <begin position="1119"/>
        <end position="1212"/>
    </location>
</feature>
<evidence type="ECO:0000256" key="7">
    <source>
        <dbReference type="SAM" id="SignalP"/>
    </source>
</evidence>
<dbReference type="InterPro" id="IPR051553">
    <property type="entry name" value="Ran_GTPase-activating"/>
</dbReference>
<gene>
    <name evidence="10" type="ORF">SAMN04488554_3235</name>
</gene>
<dbReference type="InterPro" id="IPR032109">
    <property type="entry name" value="Big_3_5"/>
</dbReference>
<dbReference type="GO" id="GO:0030313">
    <property type="term" value="C:cell envelope"/>
    <property type="evidence" value="ECO:0007669"/>
    <property type="project" value="UniProtKB-SubCell"/>
</dbReference>
<dbReference type="GO" id="GO:0005737">
    <property type="term" value="C:cytoplasm"/>
    <property type="evidence" value="ECO:0007669"/>
    <property type="project" value="TreeGrafter"/>
</dbReference>
<reference evidence="11" key="1">
    <citation type="submission" date="2016-10" db="EMBL/GenBank/DDBJ databases">
        <authorList>
            <person name="Varghese N."/>
            <person name="Submissions S."/>
        </authorList>
    </citation>
    <scope>NUCLEOTIDE SEQUENCE [LARGE SCALE GENOMIC DNA]</scope>
    <source>
        <strain evidence="11">DSM 21368</strain>
    </source>
</reference>
<keyword evidence="4" id="KW-0119">Carbohydrate metabolism</keyword>
<feature type="domain" description="Big-1" evidence="9">
    <location>
        <begin position="1420"/>
        <end position="1527"/>
    </location>
</feature>
<dbReference type="Gene3D" id="2.60.40.10">
    <property type="entry name" value="Immunoglobulins"/>
    <property type="match status" value="12"/>
</dbReference>
<dbReference type="Gene3D" id="2.60.40.4270">
    <property type="entry name" value="Listeria-Bacteroides repeat domain"/>
    <property type="match status" value="1"/>
</dbReference>